<dbReference type="InterPro" id="IPR015422">
    <property type="entry name" value="PyrdxlP-dep_Trfase_small"/>
</dbReference>
<dbReference type="AlphaFoldDB" id="E0SR25"/>
<evidence type="ECO:0000256" key="3">
    <source>
        <dbReference type="RuleBase" id="RU000481"/>
    </source>
</evidence>
<dbReference type="HOGENOM" id="CLU_017584_3_2_2"/>
<dbReference type="PROSITE" id="PS00105">
    <property type="entry name" value="AA_TRANSFER_CLASS_1"/>
    <property type="match status" value="1"/>
</dbReference>
<dbReference type="CDD" id="cd00609">
    <property type="entry name" value="AAT_like"/>
    <property type="match status" value="1"/>
</dbReference>
<dbReference type="BioCyc" id="IAGG583356:GHAH-337-MONOMER"/>
<dbReference type="Proteomes" id="UP000001304">
    <property type="component" value="Chromosome"/>
</dbReference>
<dbReference type="KEGG" id="iag:Igag_0328"/>
<dbReference type="InterPro" id="IPR004839">
    <property type="entry name" value="Aminotransferase_I/II_large"/>
</dbReference>
<name>E0SR25_IGNAA</name>
<sequence>MYRYHGGRVARDIIDFSVPINPLGPPKHVIDILRDVIENNVSIIAKYPDYEYNDLRKAIAEFYGVKSEYIVPLNGAAEALYIALAVYRPRNLIVIEPTFGDYRATSYALEIPLISIQYIENPDTFIFPLELLLSIPRDIARKSIILLSNPNNPTGCFISIKHIEEIVKTFRESLILIDEAFIDLSEKFQENTLHLVEEYDNIVVIRSLTKSFSVPGLRIGFMYVCDRFSNIFDLYRQPWNVNALANYLFIELFSRFGDDTRRFLEISRQYISSERSRIIQHLRRLGFTVYNSYAPYILVRSHRYSAEEINNMLLRYGIYVRDTSSYTPLTKYFFRVAIRGKHDNDYFIEIMNRVFGEEGEAVKRY</sequence>
<protein>
    <recommendedName>
        <fullName evidence="3">Aminotransferase</fullName>
        <ecNumber evidence="3">2.6.1.-</ecNumber>
    </recommendedName>
</protein>
<evidence type="ECO:0000259" key="4">
    <source>
        <dbReference type="Pfam" id="PF00155"/>
    </source>
</evidence>
<keyword evidence="6" id="KW-1185">Reference proteome</keyword>
<keyword evidence="3 5" id="KW-0808">Transferase</keyword>
<gene>
    <name evidence="5" type="ordered locus">Igag_0328</name>
</gene>
<evidence type="ECO:0000256" key="2">
    <source>
        <dbReference type="ARBA" id="ARBA00022898"/>
    </source>
</evidence>
<feature type="domain" description="Aminotransferase class I/classII large" evidence="4">
    <location>
        <begin position="12"/>
        <end position="344"/>
    </location>
</feature>
<dbReference type="PANTHER" id="PTHR42885:SF1">
    <property type="entry name" value="THREONINE-PHOSPHATE DECARBOXYLASE"/>
    <property type="match status" value="1"/>
</dbReference>
<evidence type="ECO:0000313" key="6">
    <source>
        <dbReference type="Proteomes" id="UP000001304"/>
    </source>
</evidence>
<comment type="similarity">
    <text evidence="3">Belongs to the class-I pyridoxal-phosphate-dependent aminotransferase family.</text>
</comment>
<dbReference type="STRING" id="583356.Igag_0328"/>
<accession>E0SR25</accession>
<keyword evidence="2" id="KW-0663">Pyridoxal phosphate</keyword>
<organism evidence="5 6">
    <name type="scientific">Ignisphaera aggregans (strain DSM 17230 / JCM 13409 / AQ1.S1)</name>
    <dbReference type="NCBI Taxonomy" id="583356"/>
    <lineage>
        <taxon>Archaea</taxon>
        <taxon>Thermoproteota</taxon>
        <taxon>Thermoprotei</taxon>
        <taxon>Desulfurococcales</taxon>
        <taxon>Desulfurococcaceae</taxon>
        <taxon>Ignisphaera</taxon>
    </lineage>
</organism>
<dbReference type="Pfam" id="PF00155">
    <property type="entry name" value="Aminotran_1_2"/>
    <property type="match status" value="1"/>
</dbReference>
<comment type="cofactor">
    <cofactor evidence="1 3">
        <name>pyridoxal 5'-phosphate</name>
        <dbReference type="ChEBI" id="CHEBI:597326"/>
    </cofactor>
</comment>
<evidence type="ECO:0000313" key="5">
    <source>
        <dbReference type="EMBL" id="ADM27174.1"/>
    </source>
</evidence>
<dbReference type="InterPro" id="IPR015421">
    <property type="entry name" value="PyrdxlP-dep_Trfase_major"/>
</dbReference>
<keyword evidence="3 5" id="KW-0032">Aminotransferase</keyword>
<proteinExistence type="inferred from homology"/>
<dbReference type="GO" id="GO:0008483">
    <property type="term" value="F:transaminase activity"/>
    <property type="evidence" value="ECO:0007669"/>
    <property type="project" value="UniProtKB-KW"/>
</dbReference>
<dbReference type="SUPFAM" id="SSF53383">
    <property type="entry name" value="PLP-dependent transferases"/>
    <property type="match status" value="1"/>
</dbReference>
<dbReference type="EC" id="2.6.1.-" evidence="3"/>
<dbReference type="GO" id="GO:0030170">
    <property type="term" value="F:pyridoxal phosphate binding"/>
    <property type="evidence" value="ECO:0007669"/>
    <property type="project" value="InterPro"/>
</dbReference>
<dbReference type="InterPro" id="IPR015424">
    <property type="entry name" value="PyrdxlP-dep_Trfase"/>
</dbReference>
<dbReference type="Gene3D" id="3.40.640.10">
    <property type="entry name" value="Type I PLP-dependent aspartate aminotransferase-like (Major domain)"/>
    <property type="match status" value="1"/>
</dbReference>
<dbReference type="PANTHER" id="PTHR42885">
    <property type="entry name" value="HISTIDINOL-PHOSPHATE AMINOTRANSFERASE-RELATED"/>
    <property type="match status" value="1"/>
</dbReference>
<dbReference type="Gene3D" id="3.90.1150.10">
    <property type="entry name" value="Aspartate Aminotransferase, domain 1"/>
    <property type="match status" value="1"/>
</dbReference>
<reference evidence="5 6" key="1">
    <citation type="journal article" date="2010" name="Stand. Genomic Sci.">
        <title>Complete genome sequence of Ignisphaera aggregans type strain (AQ1.S1).</title>
        <authorList>
            <person name="Goker M."/>
            <person name="Held B."/>
            <person name="Lapidus A."/>
            <person name="Nolan M."/>
            <person name="Spring S."/>
            <person name="Yasawong M."/>
            <person name="Lucas S."/>
            <person name="Glavina Del Rio T."/>
            <person name="Tice H."/>
            <person name="Cheng J.F."/>
            <person name="Goodwin L."/>
            <person name="Tapia R."/>
            <person name="Pitluck S."/>
            <person name="Liolios K."/>
            <person name="Ivanova N."/>
            <person name="Mavromatis K."/>
            <person name="Mikhailova N."/>
            <person name="Pati A."/>
            <person name="Chen A."/>
            <person name="Palaniappan K."/>
            <person name="Brambilla E."/>
            <person name="Land M."/>
            <person name="Hauser L."/>
            <person name="Chang Y.J."/>
            <person name="Jeffries C.D."/>
            <person name="Brettin T."/>
            <person name="Detter J.C."/>
            <person name="Han C."/>
            <person name="Rohde M."/>
            <person name="Sikorski J."/>
            <person name="Woyke T."/>
            <person name="Bristow J."/>
            <person name="Eisen J.A."/>
            <person name="Markowitz V."/>
            <person name="Hugenholtz P."/>
            <person name="Kyrpides N.C."/>
            <person name="Klenk H.P."/>
        </authorList>
    </citation>
    <scope>NUCLEOTIDE SEQUENCE [LARGE SCALE GENOMIC DNA]</scope>
    <source>
        <strain evidence="6">DSM 17230 / JCM 13409 / AQ1.S1</strain>
    </source>
</reference>
<evidence type="ECO:0000256" key="1">
    <source>
        <dbReference type="ARBA" id="ARBA00001933"/>
    </source>
</evidence>
<dbReference type="EMBL" id="CP002098">
    <property type="protein sequence ID" value="ADM27174.1"/>
    <property type="molecule type" value="Genomic_DNA"/>
</dbReference>
<dbReference type="InterPro" id="IPR004838">
    <property type="entry name" value="NHTrfase_class1_PyrdxlP-BS"/>
</dbReference>